<proteinExistence type="predicted"/>
<comment type="caution">
    <text evidence="1">The sequence shown here is derived from an EMBL/GenBank/DDBJ whole genome shotgun (WGS) entry which is preliminary data.</text>
</comment>
<gene>
    <name evidence="1" type="ORF">MMUR_38790</name>
</gene>
<protein>
    <submittedName>
        <fullName evidence="1">Uncharacterized protein</fullName>
    </submittedName>
</protein>
<dbReference type="EMBL" id="BLKT01000003">
    <property type="protein sequence ID" value="GFG59743.1"/>
    <property type="molecule type" value="Genomic_DNA"/>
</dbReference>
<reference evidence="1 2" key="1">
    <citation type="journal article" date="2019" name="Emerg. Microbes Infect.">
        <title>Comprehensive subspecies identification of 175 nontuberculous mycobacteria species based on 7547 genomic profiles.</title>
        <authorList>
            <person name="Matsumoto Y."/>
            <person name="Kinjo T."/>
            <person name="Motooka D."/>
            <person name="Nabeya D."/>
            <person name="Jung N."/>
            <person name="Uechi K."/>
            <person name="Horii T."/>
            <person name="Iida T."/>
            <person name="Fujita J."/>
            <person name="Nakamura S."/>
        </authorList>
    </citation>
    <scope>NUCLEOTIDE SEQUENCE [LARGE SCALE GENOMIC DNA]</scope>
    <source>
        <strain evidence="1 2">JCM 13392</strain>
    </source>
</reference>
<dbReference type="AlphaFoldDB" id="A0A7I9WQ29"/>
<name>A0A7I9WQ29_9MYCO</name>
<keyword evidence="2" id="KW-1185">Reference proteome</keyword>
<organism evidence="1 2">
    <name type="scientific">Mycolicibacterium murale</name>
    <dbReference type="NCBI Taxonomy" id="182220"/>
    <lineage>
        <taxon>Bacteria</taxon>
        <taxon>Bacillati</taxon>
        <taxon>Actinomycetota</taxon>
        <taxon>Actinomycetes</taxon>
        <taxon>Mycobacteriales</taxon>
        <taxon>Mycobacteriaceae</taxon>
        <taxon>Mycolicibacterium</taxon>
    </lineage>
</organism>
<accession>A0A7I9WQ29</accession>
<evidence type="ECO:0000313" key="2">
    <source>
        <dbReference type="Proteomes" id="UP000465241"/>
    </source>
</evidence>
<sequence>MGTRRGMSEWEVIAARAHNPGDAADGAEEQLLVRGSEAEARRVFADTVAEAAEAHYDYVRLRDGQRVVQAWPQSTGWTS</sequence>
<evidence type="ECO:0000313" key="1">
    <source>
        <dbReference type="EMBL" id="GFG59743.1"/>
    </source>
</evidence>
<dbReference type="Proteomes" id="UP000465241">
    <property type="component" value="Unassembled WGS sequence"/>
</dbReference>